<dbReference type="AlphaFoldDB" id="A0A9Q1BHX0"/>
<comment type="similarity">
    <text evidence="1">Belongs to the BLOC1S3 family.</text>
</comment>
<feature type="region of interest" description="Disordered" evidence="3">
    <location>
        <begin position="1"/>
        <end position="76"/>
    </location>
</feature>
<dbReference type="EMBL" id="JAIZAY010000016">
    <property type="protein sequence ID" value="KAJ8026778.1"/>
    <property type="molecule type" value="Genomic_DNA"/>
</dbReference>
<evidence type="ECO:0000256" key="3">
    <source>
        <dbReference type="SAM" id="MobiDB-lite"/>
    </source>
</evidence>
<dbReference type="Proteomes" id="UP001152320">
    <property type="component" value="Chromosome 16"/>
</dbReference>
<dbReference type="OrthoDB" id="5984572at2759"/>
<reference evidence="4" key="1">
    <citation type="submission" date="2021-10" db="EMBL/GenBank/DDBJ databases">
        <title>Tropical sea cucumber genome reveals ecological adaptation and Cuvierian tubules defense mechanism.</title>
        <authorList>
            <person name="Chen T."/>
        </authorList>
    </citation>
    <scope>NUCLEOTIDE SEQUENCE</scope>
    <source>
        <strain evidence="4">Nanhai2018</strain>
        <tissue evidence="4">Muscle</tissue>
    </source>
</reference>
<keyword evidence="5" id="KW-1185">Reference proteome</keyword>
<evidence type="ECO:0000313" key="4">
    <source>
        <dbReference type="EMBL" id="KAJ8026778.1"/>
    </source>
</evidence>
<dbReference type="PANTHER" id="PTHR31974:SF2">
    <property type="entry name" value="BIOGENESIS OF LYSOSOME-RELATED ORGANELLES COMPLEX 1 SUBUNIT 3"/>
    <property type="match status" value="1"/>
</dbReference>
<dbReference type="GO" id="GO:0031083">
    <property type="term" value="C:BLOC-1 complex"/>
    <property type="evidence" value="ECO:0007669"/>
    <property type="project" value="TreeGrafter"/>
</dbReference>
<dbReference type="PANTHER" id="PTHR31974">
    <property type="entry name" value="BIOGENESIS OF LYSOSOME-RELATED ORGANELLES COMPLEX 1 SUBUNIT 3"/>
    <property type="match status" value="1"/>
</dbReference>
<feature type="compositionally biased region" description="Acidic residues" evidence="3">
    <location>
        <begin position="14"/>
        <end position="23"/>
    </location>
</feature>
<comment type="caution">
    <text evidence="4">The sequence shown here is derived from an EMBL/GenBank/DDBJ whole genome shotgun (WGS) entry which is preliminary data.</text>
</comment>
<feature type="compositionally biased region" description="Acidic residues" evidence="3">
    <location>
        <begin position="43"/>
        <end position="53"/>
    </location>
</feature>
<feature type="compositionally biased region" description="Basic and acidic residues" evidence="3">
    <location>
        <begin position="55"/>
        <end position="65"/>
    </location>
</feature>
<evidence type="ECO:0000256" key="2">
    <source>
        <dbReference type="ARBA" id="ARBA00019581"/>
    </source>
</evidence>
<evidence type="ECO:0000256" key="1">
    <source>
        <dbReference type="ARBA" id="ARBA00008942"/>
    </source>
</evidence>
<evidence type="ECO:0000313" key="5">
    <source>
        <dbReference type="Proteomes" id="UP001152320"/>
    </source>
</evidence>
<name>A0A9Q1BHX0_HOLLE</name>
<organism evidence="4 5">
    <name type="scientific">Holothuria leucospilota</name>
    <name type="common">Black long sea cucumber</name>
    <name type="synonym">Mertensiothuria leucospilota</name>
    <dbReference type="NCBI Taxonomy" id="206669"/>
    <lineage>
        <taxon>Eukaryota</taxon>
        <taxon>Metazoa</taxon>
        <taxon>Echinodermata</taxon>
        <taxon>Eleutherozoa</taxon>
        <taxon>Echinozoa</taxon>
        <taxon>Holothuroidea</taxon>
        <taxon>Aspidochirotacea</taxon>
        <taxon>Aspidochirotida</taxon>
        <taxon>Holothuriidae</taxon>
        <taxon>Holothuria</taxon>
    </lineage>
</organism>
<proteinExistence type="inferred from homology"/>
<accession>A0A9Q1BHX0</accession>
<gene>
    <name evidence="4" type="ORF">HOLleu_31712</name>
</gene>
<protein>
    <recommendedName>
        <fullName evidence="2">Biogenesis of lysosome-related organelles complex 1 subunit 3</fullName>
    </recommendedName>
</protein>
<dbReference type="InterPro" id="IPR017245">
    <property type="entry name" value="BLOC-1_complex_su-3"/>
</dbReference>
<sequence>MSSDTRAVVPGEASETDSDDDGLAQESVNTNSAKGVVVQGEASETDSDDDQVNEDQVKPVTEKGAKNLSIHGDIPTLKVEQGSLNKESPSSPDTVSVSSLSFTTREGLGAPKYDTLIHHKLRDKNAALLMNIHNAVGGSLNDVSKTVHMANQQMNKSQVIIQDVCQLIRNFCKDLDLVNQKLDVINSTQYIPSINIPAAPTENAGPH</sequence>
<dbReference type="Pfam" id="PF15753">
    <property type="entry name" value="BLOC1S3"/>
    <property type="match status" value="1"/>
</dbReference>